<dbReference type="Gene3D" id="3.40.50.720">
    <property type="entry name" value="NAD(P)-binding Rossmann-like Domain"/>
    <property type="match status" value="1"/>
</dbReference>
<dbReference type="PANTHER" id="PTHR10366">
    <property type="entry name" value="NAD DEPENDENT EPIMERASE/DEHYDRATASE"/>
    <property type="match status" value="1"/>
</dbReference>
<dbReference type="Pfam" id="PF01370">
    <property type="entry name" value="Epimerase"/>
    <property type="match status" value="1"/>
</dbReference>
<dbReference type="PANTHER" id="PTHR10366:SF564">
    <property type="entry name" value="STEROL-4-ALPHA-CARBOXYLATE 3-DEHYDROGENASE, DECARBOXYLATING"/>
    <property type="match status" value="1"/>
</dbReference>
<dbReference type="CDD" id="cd05227">
    <property type="entry name" value="AR_SDR_e"/>
    <property type="match status" value="1"/>
</dbReference>
<reference evidence="4" key="1">
    <citation type="submission" date="2020-12" db="EMBL/GenBank/DDBJ databases">
        <title>Metabolic potential, ecology and presence of endohyphal bacteria is reflected in genomic diversity of Mucoromycotina.</title>
        <authorList>
            <person name="Muszewska A."/>
            <person name="Okrasinska A."/>
            <person name="Steczkiewicz K."/>
            <person name="Drgas O."/>
            <person name="Orlowska M."/>
            <person name="Perlinska-Lenart U."/>
            <person name="Aleksandrzak-Piekarczyk T."/>
            <person name="Szatraj K."/>
            <person name="Zielenkiewicz U."/>
            <person name="Pilsyk S."/>
            <person name="Malc E."/>
            <person name="Mieczkowski P."/>
            <person name="Kruszewska J.S."/>
            <person name="Biernat P."/>
            <person name="Pawlowska J."/>
        </authorList>
    </citation>
    <scope>NUCLEOTIDE SEQUENCE</scope>
    <source>
        <strain evidence="4">WA0000051536</strain>
    </source>
</reference>
<comment type="caution">
    <text evidence="4">The sequence shown here is derived from an EMBL/GenBank/DDBJ whole genome shotgun (WGS) entry which is preliminary data.</text>
</comment>
<organism evidence="4 5">
    <name type="scientific">Umbelopsis vinacea</name>
    <dbReference type="NCBI Taxonomy" id="44442"/>
    <lineage>
        <taxon>Eukaryota</taxon>
        <taxon>Fungi</taxon>
        <taxon>Fungi incertae sedis</taxon>
        <taxon>Mucoromycota</taxon>
        <taxon>Mucoromycotina</taxon>
        <taxon>Umbelopsidomycetes</taxon>
        <taxon>Umbelopsidales</taxon>
        <taxon>Umbelopsidaceae</taxon>
        <taxon>Umbelopsis</taxon>
    </lineage>
</organism>
<protein>
    <recommendedName>
        <fullName evidence="3">NAD-dependent epimerase/dehydratase domain-containing protein</fullName>
    </recommendedName>
</protein>
<keyword evidence="5" id="KW-1185">Reference proteome</keyword>
<dbReference type="OrthoDB" id="2735536at2759"/>
<evidence type="ECO:0000256" key="1">
    <source>
        <dbReference type="ARBA" id="ARBA00023002"/>
    </source>
</evidence>
<evidence type="ECO:0000313" key="4">
    <source>
        <dbReference type="EMBL" id="KAG2175319.1"/>
    </source>
</evidence>
<keyword evidence="1" id="KW-0560">Oxidoreductase</keyword>
<evidence type="ECO:0000256" key="2">
    <source>
        <dbReference type="ARBA" id="ARBA00023445"/>
    </source>
</evidence>
<dbReference type="AlphaFoldDB" id="A0A8H7PJL9"/>
<dbReference type="InterPro" id="IPR036291">
    <property type="entry name" value="NAD(P)-bd_dom_sf"/>
</dbReference>
<evidence type="ECO:0000259" key="3">
    <source>
        <dbReference type="Pfam" id="PF01370"/>
    </source>
</evidence>
<dbReference type="Proteomes" id="UP000612746">
    <property type="component" value="Unassembled WGS sequence"/>
</dbReference>
<name>A0A8H7PJL9_9FUNG</name>
<dbReference type="EMBL" id="JAEPRA010000015">
    <property type="protein sequence ID" value="KAG2175319.1"/>
    <property type="molecule type" value="Genomic_DNA"/>
</dbReference>
<feature type="domain" description="NAD-dependent epimerase/dehydratase" evidence="3">
    <location>
        <begin position="6"/>
        <end position="259"/>
    </location>
</feature>
<dbReference type="InterPro" id="IPR050425">
    <property type="entry name" value="NAD(P)_dehydrat-like"/>
</dbReference>
<dbReference type="SUPFAM" id="SSF51735">
    <property type="entry name" value="NAD(P)-binding Rossmann-fold domains"/>
    <property type="match status" value="1"/>
</dbReference>
<proteinExistence type="inferred from homology"/>
<gene>
    <name evidence="4" type="ORF">INT44_007807</name>
</gene>
<dbReference type="GO" id="GO:0016616">
    <property type="term" value="F:oxidoreductase activity, acting on the CH-OH group of donors, NAD or NADP as acceptor"/>
    <property type="evidence" value="ECO:0007669"/>
    <property type="project" value="TreeGrafter"/>
</dbReference>
<accession>A0A8H7PJL9</accession>
<dbReference type="InterPro" id="IPR001509">
    <property type="entry name" value="Epimerase_deHydtase"/>
</dbReference>
<sequence>MTGELVLVTGANGFVGSHVSRELLSKGYRIRVAVRSQSKADDIAKVNPQHKDQIETVIVPDITAPGAFDKAVEGSVTYVMHIASPFTFDIKDNEKDLLLPAREGTKNILQAASTQKSIKRVIITSSFAAVVDVNKGLRPGYTYTEKDWNPATWEEARKSDNPGFVYCASKKFAEEEGWNFIKTKKPSFDIATICMPMVYGPVAHHVDSLDHLNESSAQIWQIVNGKSDKIPETVFPGFVDVRDVAVAHVAALTTPSASNSRYLVSSGIYRFEQVTAIVNKKYPDRKLPEGDTSRLDCYDIDGSKAERELLQRPYINFEKCIADEVDQLYEIEKKTKSN</sequence>
<evidence type="ECO:0000313" key="5">
    <source>
        <dbReference type="Proteomes" id="UP000612746"/>
    </source>
</evidence>
<comment type="similarity">
    <text evidence="2">Belongs to the NAD(P)-dependent epimerase/dehydratase family. Dihydroflavonol-4-reductase subfamily.</text>
</comment>